<dbReference type="PATRIC" id="fig|1608419.3.peg.2428"/>
<reference evidence="2 3" key="1">
    <citation type="submission" date="2015-02" db="EMBL/GenBank/DDBJ databases">
        <authorList>
            <person name="Slaby B."/>
            <person name="Hentschel U."/>
        </authorList>
    </citation>
    <scope>NUCLEOTIDE SEQUENCE [LARGE SCALE GENOMIC DNA]</scope>
    <source>
        <strain evidence="2">15L</strain>
    </source>
</reference>
<protein>
    <submittedName>
        <fullName evidence="2">Uncharacterized protein</fullName>
    </submittedName>
</protein>
<keyword evidence="1" id="KW-0472">Membrane</keyword>
<reference evidence="2 3" key="2">
    <citation type="submission" date="2015-05" db="EMBL/GenBank/DDBJ databases">
        <title>Lifestyle Evolution in Cyanobacterial Symbionts of Sponges.</title>
        <authorList>
            <person name="Burgsdorf I."/>
            <person name="Slaby B.M."/>
            <person name="Handley K.M."/>
            <person name="Haber M."/>
            <person name="Blom J."/>
            <person name="Marshall C.W."/>
            <person name="Gilbert J.A."/>
            <person name="Hentschel U."/>
            <person name="Steindler L."/>
        </authorList>
    </citation>
    <scope>NUCLEOTIDE SEQUENCE [LARGE SCALE GENOMIC DNA]</scope>
    <source>
        <strain evidence="2">15L</strain>
    </source>
</reference>
<feature type="transmembrane region" description="Helical" evidence="1">
    <location>
        <begin position="155"/>
        <end position="188"/>
    </location>
</feature>
<gene>
    <name evidence="2" type="ORF">TQ37_04410</name>
</gene>
<evidence type="ECO:0000256" key="1">
    <source>
        <dbReference type="SAM" id="Phobius"/>
    </source>
</evidence>
<name>A0A0G8AVU0_9SYNE</name>
<organism evidence="2 3">
    <name type="scientific">Candidatus Synechococcus spongiarum 15L</name>
    <dbReference type="NCBI Taxonomy" id="1608419"/>
    <lineage>
        <taxon>Bacteria</taxon>
        <taxon>Bacillati</taxon>
        <taxon>Cyanobacteriota</taxon>
        <taxon>Cyanophyceae</taxon>
        <taxon>Synechococcales</taxon>
        <taxon>Synechococcaceae</taxon>
        <taxon>Synechococcus</taxon>
    </lineage>
</organism>
<comment type="caution">
    <text evidence="2">The sequence shown here is derived from an EMBL/GenBank/DDBJ whole genome shotgun (WGS) entry which is preliminary data.</text>
</comment>
<keyword evidence="1" id="KW-1133">Transmembrane helix</keyword>
<dbReference type="EMBL" id="JYFQ01000090">
    <property type="protein sequence ID" value="KKZ13395.1"/>
    <property type="molecule type" value="Genomic_DNA"/>
</dbReference>
<sequence length="197" mass="23450">MKRLPPPRGGNRREEPRHNNLNMFKAILRYLNSPHSPYRLRLDRWQGVTYLMYIITSFLASPYIPGYTFLVILSLGFLITTCILSVISLLPHQWFRESRYRQRYHGTMPRLNSPNMFKAIRRYLNSPNMFKAIRRYLNSPNSLYRPRLDRWQAVMFFMLLMVMAASTPWGLFLGFVIILGILSVISLLPHQWFSPWH</sequence>
<accession>A0A0G8AVU0</accession>
<feature type="transmembrane region" description="Helical" evidence="1">
    <location>
        <begin position="70"/>
        <end position="91"/>
    </location>
</feature>
<evidence type="ECO:0000313" key="3">
    <source>
        <dbReference type="Proteomes" id="UP000035037"/>
    </source>
</evidence>
<feature type="transmembrane region" description="Helical" evidence="1">
    <location>
        <begin position="47"/>
        <end position="64"/>
    </location>
</feature>
<evidence type="ECO:0000313" key="2">
    <source>
        <dbReference type="EMBL" id="KKZ13395.1"/>
    </source>
</evidence>
<dbReference type="Proteomes" id="UP000035037">
    <property type="component" value="Unassembled WGS sequence"/>
</dbReference>
<keyword evidence="1" id="KW-0812">Transmembrane</keyword>
<proteinExistence type="predicted"/>
<dbReference type="AlphaFoldDB" id="A0A0G8AVU0"/>